<feature type="transmembrane region" description="Helical" evidence="1">
    <location>
        <begin position="44"/>
        <end position="64"/>
    </location>
</feature>
<feature type="transmembrane region" description="Helical" evidence="1">
    <location>
        <begin position="12"/>
        <end position="32"/>
    </location>
</feature>
<feature type="transmembrane region" description="Helical" evidence="1">
    <location>
        <begin position="138"/>
        <end position="158"/>
    </location>
</feature>
<proteinExistence type="predicted"/>
<keyword evidence="3" id="KW-1185">Reference proteome</keyword>
<feature type="transmembrane region" description="Helical" evidence="1">
    <location>
        <begin position="255"/>
        <end position="272"/>
    </location>
</feature>
<reference evidence="2 3" key="1">
    <citation type="submission" date="2022-11" db="EMBL/GenBank/DDBJ databases">
        <title>Nonomuraea corallina sp. nov., a new species of the genus Nonomuraea isolated from sea side sediment in Thai sea.</title>
        <authorList>
            <person name="Ngamcharungchit C."/>
            <person name="Matsumoto A."/>
            <person name="Suriyachadkun C."/>
            <person name="Panbangred W."/>
            <person name="Inahashi Y."/>
            <person name="Intra B."/>
        </authorList>
    </citation>
    <scope>NUCLEOTIDE SEQUENCE [LARGE SCALE GENOMIC DNA]</scope>
    <source>
        <strain evidence="2 3">DSM 43553</strain>
    </source>
</reference>
<dbReference type="Pfam" id="PF07690">
    <property type="entry name" value="MFS_1"/>
    <property type="match status" value="1"/>
</dbReference>
<sequence>MSPPAKRLVRTLYVYTFLDDFVLLYPVYALLFTDTGLSVAETSSLFVIWSVAGLVLEVPSGALADSVSRRLLLFAGPLLAAAGFALWVIFPSYWIFALGFVLWGVRDALGSGSIEALVYEELARTGETSRYAQVMGRAASASMAATAAAIALAIPVFAAGGYPAVGVASVLACLLTAATALAFPEHRSPVREAGDDGELSYGQVLRAGLAEARGDRRVLHGLILLATVTAVWGALDEYVAFLGIEAGLPETAIPPVYLLVWAGATAGGLLAGRARRLRARGFGAVLAAGAVALAGGALSGHPAGFVAIAAAFGVFQLAGVVADARLQDSITGPSRATVTSVAGLGTGVITLAVYGVYGAASGLVSHGLMFALLSVPYLLVAAWVIIGRRARAAAEPEPAPAA</sequence>
<comment type="caution">
    <text evidence="2">The sequence shown here is derived from an EMBL/GenBank/DDBJ whole genome shotgun (WGS) entry which is preliminary data.</text>
</comment>
<dbReference type="RefSeq" id="WP_271278480.1">
    <property type="nucleotide sequence ID" value="NZ_BAABFD010000004.1"/>
</dbReference>
<dbReference type="Proteomes" id="UP001212498">
    <property type="component" value="Unassembled WGS sequence"/>
</dbReference>
<feature type="transmembrane region" description="Helical" evidence="1">
    <location>
        <begin position="304"/>
        <end position="324"/>
    </location>
</feature>
<evidence type="ECO:0000256" key="1">
    <source>
        <dbReference type="SAM" id="Phobius"/>
    </source>
</evidence>
<accession>A0ABT4T5U0</accession>
<evidence type="ECO:0000313" key="2">
    <source>
        <dbReference type="EMBL" id="MDA0644523.1"/>
    </source>
</evidence>
<dbReference type="PANTHER" id="PTHR23530">
    <property type="entry name" value="TRANSPORT PROTEIN-RELATED"/>
    <property type="match status" value="1"/>
</dbReference>
<dbReference type="InterPro" id="IPR053160">
    <property type="entry name" value="MFS_DHA3_Transporter"/>
</dbReference>
<protein>
    <submittedName>
        <fullName evidence="2">MFS transporter</fullName>
    </submittedName>
</protein>
<name>A0ABT4T5U0_9ACTN</name>
<keyword evidence="1" id="KW-1133">Transmembrane helix</keyword>
<dbReference type="EMBL" id="JAPNUD010000100">
    <property type="protein sequence ID" value="MDA0644523.1"/>
    <property type="molecule type" value="Genomic_DNA"/>
</dbReference>
<evidence type="ECO:0000313" key="3">
    <source>
        <dbReference type="Proteomes" id="UP001212498"/>
    </source>
</evidence>
<feature type="transmembrane region" description="Helical" evidence="1">
    <location>
        <begin position="336"/>
        <end position="357"/>
    </location>
</feature>
<dbReference type="InterPro" id="IPR036259">
    <property type="entry name" value="MFS_trans_sf"/>
</dbReference>
<feature type="transmembrane region" description="Helical" evidence="1">
    <location>
        <begin position="363"/>
        <end position="386"/>
    </location>
</feature>
<keyword evidence="1" id="KW-0812">Transmembrane</keyword>
<dbReference type="SUPFAM" id="SSF103473">
    <property type="entry name" value="MFS general substrate transporter"/>
    <property type="match status" value="1"/>
</dbReference>
<feature type="transmembrane region" description="Helical" evidence="1">
    <location>
        <begin position="71"/>
        <end position="90"/>
    </location>
</feature>
<feature type="transmembrane region" description="Helical" evidence="1">
    <location>
        <begin position="218"/>
        <end position="235"/>
    </location>
</feature>
<dbReference type="PANTHER" id="PTHR23530:SF1">
    <property type="entry name" value="PERMEASE, MAJOR FACILITATOR SUPERFAMILY-RELATED"/>
    <property type="match status" value="1"/>
</dbReference>
<keyword evidence="1" id="KW-0472">Membrane</keyword>
<gene>
    <name evidence="2" type="ORF">OUY24_28170</name>
</gene>
<dbReference type="Gene3D" id="1.20.1250.20">
    <property type="entry name" value="MFS general substrate transporter like domains"/>
    <property type="match status" value="1"/>
</dbReference>
<feature type="transmembrane region" description="Helical" evidence="1">
    <location>
        <begin position="279"/>
        <end position="298"/>
    </location>
</feature>
<organism evidence="2 3">
    <name type="scientific">Nonomuraea ferruginea</name>
    <dbReference type="NCBI Taxonomy" id="46174"/>
    <lineage>
        <taxon>Bacteria</taxon>
        <taxon>Bacillati</taxon>
        <taxon>Actinomycetota</taxon>
        <taxon>Actinomycetes</taxon>
        <taxon>Streptosporangiales</taxon>
        <taxon>Streptosporangiaceae</taxon>
        <taxon>Nonomuraea</taxon>
    </lineage>
</organism>
<feature type="transmembrane region" description="Helical" evidence="1">
    <location>
        <begin position="164"/>
        <end position="183"/>
    </location>
</feature>
<dbReference type="InterPro" id="IPR011701">
    <property type="entry name" value="MFS"/>
</dbReference>